<keyword evidence="4" id="KW-0274">FAD</keyword>
<gene>
    <name evidence="8" type="ORF">C8A03DRAFT_14582</name>
</gene>
<feature type="transmembrane region" description="Helical" evidence="6">
    <location>
        <begin position="617"/>
        <end position="637"/>
    </location>
</feature>
<dbReference type="GO" id="GO:0004497">
    <property type="term" value="F:monooxygenase activity"/>
    <property type="evidence" value="ECO:0007669"/>
    <property type="project" value="InterPro"/>
</dbReference>
<evidence type="ECO:0000256" key="3">
    <source>
        <dbReference type="ARBA" id="ARBA00022630"/>
    </source>
</evidence>
<evidence type="ECO:0000256" key="5">
    <source>
        <dbReference type="ARBA" id="ARBA00023002"/>
    </source>
</evidence>
<comment type="similarity">
    <text evidence="2">Belongs to the paxM FAD-dependent monooxygenase family.</text>
</comment>
<dbReference type="PRINTS" id="PR00420">
    <property type="entry name" value="RNGMNOXGNASE"/>
</dbReference>
<comment type="caution">
    <text evidence="8">The sequence shown here is derived from an EMBL/GenBank/DDBJ whole genome shotgun (WGS) entry which is preliminary data.</text>
</comment>
<dbReference type="SUPFAM" id="SSF51905">
    <property type="entry name" value="FAD/NAD(P)-binding domain"/>
    <property type="match status" value="1"/>
</dbReference>
<keyword evidence="9" id="KW-1185">Reference proteome</keyword>
<evidence type="ECO:0000256" key="6">
    <source>
        <dbReference type="SAM" id="Phobius"/>
    </source>
</evidence>
<name>A0AAN7HG25_9PEZI</name>
<feature type="transmembrane region" description="Helical" evidence="6">
    <location>
        <begin position="575"/>
        <end position="596"/>
    </location>
</feature>
<evidence type="ECO:0000256" key="2">
    <source>
        <dbReference type="ARBA" id="ARBA00007992"/>
    </source>
</evidence>
<dbReference type="EMBL" id="MU860076">
    <property type="protein sequence ID" value="KAK4239014.1"/>
    <property type="molecule type" value="Genomic_DNA"/>
</dbReference>
<organism evidence="8 9">
    <name type="scientific">Achaetomium macrosporum</name>
    <dbReference type="NCBI Taxonomy" id="79813"/>
    <lineage>
        <taxon>Eukaryota</taxon>
        <taxon>Fungi</taxon>
        <taxon>Dikarya</taxon>
        <taxon>Ascomycota</taxon>
        <taxon>Pezizomycotina</taxon>
        <taxon>Sordariomycetes</taxon>
        <taxon>Sordariomycetidae</taxon>
        <taxon>Sordariales</taxon>
        <taxon>Chaetomiaceae</taxon>
        <taxon>Achaetomium</taxon>
    </lineage>
</organism>
<dbReference type="Pfam" id="PF01494">
    <property type="entry name" value="FAD_binding_3"/>
    <property type="match status" value="2"/>
</dbReference>
<dbReference type="Proteomes" id="UP001303760">
    <property type="component" value="Unassembled WGS sequence"/>
</dbReference>
<dbReference type="InterPro" id="IPR036188">
    <property type="entry name" value="FAD/NAD-bd_sf"/>
</dbReference>
<keyword evidence="6" id="KW-0472">Membrane</keyword>
<feature type="transmembrane region" description="Helical" evidence="6">
    <location>
        <begin position="539"/>
        <end position="555"/>
    </location>
</feature>
<dbReference type="PANTHER" id="PTHR47356">
    <property type="entry name" value="FAD-DEPENDENT MONOOXYGENASE ASQG-RELATED"/>
    <property type="match status" value="1"/>
</dbReference>
<evidence type="ECO:0000313" key="9">
    <source>
        <dbReference type="Proteomes" id="UP001303760"/>
    </source>
</evidence>
<feature type="transmembrane region" description="Helical" evidence="6">
    <location>
        <begin position="768"/>
        <end position="794"/>
    </location>
</feature>
<accession>A0AAN7HG25</accession>
<proteinExistence type="inferred from homology"/>
<dbReference type="Gene3D" id="3.50.50.60">
    <property type="entry name" value="FAD/NAD(P)-binding domain"/>
    <property type="match status" value="1"/>
</dbReference>
<dbReference type="InterPro" id="IPR002938">
    <property type="entry name" value="FAD-bd"/>
</dbReference>
<dbReference type="PANTHER" id="PTHR47356:SF2">
    <property type="entry name" value="FAD-BINDING DOMAIN-CONTAINING PROTEIN-RELATED"/>
    <property type="match status" value="1"/>
</dbReference>
<feature type="transmembrane region" description="Helical" evidence="6">
    <location>
        <begin position="643"/>
        <end position="664"/>
    </location>
</feature>
<sequence length="823" mass="91319">MSNPDHFRVVIVGGGVAGLTLANALEQYGIDYVLLERRGEVAPQVGASIGLLVSAARIFDQLGVWDKIVKEMEILSVFYNRNSKGQPISPPDFSPHLFRARTGYSGCWGERQILLRVLHENLKDRSKILVNKDIIDIRHDADGVSAVCGDGSSFRGDILVGADGVYSKTRTKIWELAEPANPALIKAEKDSMICEYNCLFGIAKGVPCPQIAPGDVHVSFNQGRCCLMVVSEGGKVYWFAQERLPETYRLGNIPRYTDDDARAFVARHGDITMIPAPNGLTVADLWQKTVSFRLVAIEEANFKLWHWGRIACVGDSAHKATPNLGVGGNSAIESAAAIANGIKRLVDTCNTAGRRPTQQEVERMLDEYQKKREVRAEAVVNSSGQLARAHNMHGLVGQIFVKFIVPNLAEFLTEMFSAVSIGAVKLDFLPLPMLSLTGTRPFNPSQGYGLQESKLKRMLLALPLLFLSFAAVYVMNITPVMDETMALRDAGKVDLGTGTTIPILRSLYGLRDFDDFVALVNTFFFPTVYGTDPVSRRQIISFLTDGTVLLTIWMFESVRRANMITPMVLPNLFTALGQLFGIGVMAPLYCFLHYVFSPVEKFSSLDQRLTCVRWSRAALPAVLLAYTLPFYATMAWPDLPFRQVLLFVWQLYPLWLSLAAWVISRGFRDTTAKDKLYNVKQDLPVMRVYVLAASALAAGMWWWAGFASGFGLREVFVPVALPRNMSSFADFTREFLKWDATFGFSAHLVWMGYLFWDLSAAGMLREGWLTAVGLGLVSVVTLGPGVTLGLGWLWREHILATRRHKDALTPESVARLHAPGVRP</sequence>
<evidence type="ECO:0000256" key="1">
    <source>
        <dbReference type="ARBA" id="ARBA00001974"/>
    </source>
</evidence>
<keyword evidence="5" id="KW-0560">Oxidoreductase</keyword>
<feature type="transmembrane region" description="Helical" evidence="6">
    <location>
        <begin position="458"/>
        <end position="478"/>
    </location>
</feature>
<feature type="transmembrane region" description="Helical" evidence="6">
    <location>
        <begin position="685"/>
        <end position="704"/>
    </location>
</feature>
<keyword evidence="6" id="KW-1133">Transmembrane helix</keyword>
<dbReference type="GO" id="GO:0071949">
    <property type="term" value="F:FAD binding"/>
    <property type="evidence" value="ECO:0007669"/>
    <property type="project" value="InterPro"/>
</dbReference>
<feature type="domain" description="FAD-binding" evidence="7">
    <location>
        <begin position="300"/>
        <end position="382"/>
    </location>
</feature>
<reference evidence="8" key="2">
    <citation type="submission" date="2023-05" db="EMBL/GenBank/DDBJ databases">
        <authorList>
            <consortium name="Lawrence Berkeley National Laboratory"/>
            <person name="Steindorff A."/>
            <person name="Hensen N."/>
            <person name="Bonometti L."/>
            <person name="Westerberg I."/>
            <person name="Brannstrom I.O."/>
            <person name="Guillou S."/>
            <person name="Cros-Aarteil S."/>
            <person name="Calhoun S."/>
            <person name="Haridas S."/>
            <person name="Kuo A."/>
            <person name="Mondo S."/>
            <person name="Pangilinan J."/>
            <person name="Riley R."/>
            <person name="Labutti K."/>
            <person name="Andreopoulos B."/>
            <person name="Lipzen A."/>
            <person name="Chen C."/>
            <person name="Yanf M."/>
            <person name="Daum C."/>
            <person name="Ng V."/>
            <person name="Clum A."/>
            <person name="Ohm R."/>
            <person name="Martin F."/>
            <person name="Silar P."/>
            <person name="Natvig D."/>
            <person name="Lalanne C."/>
            <person name="Gautier V."/>
            <person name="Ament-Velasquez S.L."/>
            <person name="Kruys A."/>
            <person name="Hutchinson M.I."/>
            <person name="Powell A.J."/>
            <person name="Barry K."/>
            <person name="Miller A.N."/>
            <person name="Grigoriev I.V."/>
            <person name="Debuchy R."/>
            <person name="Gladieux P."/>
            <person name="Thoren M.H."/>
            <person name="Johannesson H."/>
        </authorList>
    </citation>
    <scope>NUCLEOTIDE SEQUENCE</scope>
    <source>
        <strain evidence="8">CBS 532.94</strain>
    </source>
</reference>
<feature type="domain" description="FAD-binding" evidence="7">
    <location>
        <begin position="8"/>
        <end position="173"/>
    </location>
</feature>
<protein>
    <recommendedName>
        <fullName evidence="7">FAD-binding domain-containing protein</fullName>
    </recommendedName>
</protein>
<evidence type="ECO:0000256" key="4">
    <source>
        <dbReference type="ARBA" id="ARBA00022827"/>
    </source>
</evidence>
<reference evidence="8" key="1">
    <citation type="journal article" date="2023" name="Mol. Phylogenet. Evol.">
        <title>Genome-scale phylogeny and comparative genomics of the fungal order Sordariales.</title>
        <authorList>
            <person name="Hensen N."/>
            <person name="Bonometti L."/>
            <person name="Westerberg I."/>
            <person name="Brannstrom I.O."/>
            <person name="Guillou S."/>
            <person name="Cros-Aarteil S."/>
            <person name="Calhoun S."/>
            <person name="Haridas S."/>
            <person name="Kuo A."/>
            <person name="Mondo S."/>
            <person name="Pangilinan J."/>
            <person name="Riley R."/>
            <person name="LaButti K."/>
            <person name="Andreopoulos B."/>
            <person name="Lipzen A."/>
            <person name="Chen C."/>
            <person name="Yan M."/>
            <person name="Daum C."/>
            <person name="Ng V."/>
            <person name="Clum A."/>
            <person name="Steindorff A."/>
            <person name="Ohm R.A."/>
            <person name="Martin F."/>
            <person name="Silar P."/>
            <person name="Natvig D.O."/>
            <person name="Lalanne C."/>
            <person name="Gautier V."/>
            <person name="Ament-Velasquez S.L."/>
            <person name="Kruys A."/>
            <person name="Hutchinson M.I."/>
            <person name="Powell A.J."/>
            <person name="Barry K."/>
            <person name="Miller A.N."/>
            <person name="Grigoriev I.V."/>
            <person name="Debuchy R."/>
            <person name="Gladieux P."/>
            <person name="Hiltunen Thoren M."/>
            <person name="Johannesson H."/>
        </authorList>
    </citation>
    <scope>NUCLEOTIDE SEQUENCE</scope>
    <source>
        <strain evidence="8">CBS 532.94</strain>
    </source>
</reference>
<dbReference type="InterPro" id="IPR050562">
    <property type="entry name" value="FAD_mOase_fung"/>
</dbReference>
<evidence type="ECO:0000259" key="7">
    <source>
        <dbReference type="Pfam" id="PF01494"/>
    </source>
</evidence>
<evidence type="ECO:0000313" key="8">
    <source>
        <dbReference type="EMBL" id="KAK4239014.1"/>
    </source>
</evidence>
<comment type="cofactor">
    <cofactor evidence="1">
        <name>FAD</name>
        <dbReference type="ChEBI" id="CHEBI:57692"/>
    </cofactor>
</comment>
<dbReference type="AlphaFoldDB" id="A0AAN7HG25"/>
<keyword evidence="6" id="KW-0812">Transmembrane</keyword>
<keyword evidence="3" id="KW-0285">Flavoprotein</keyword>